<gene>
    <name evidence="2" type="ORF">JQS43_07640</name>
</gene>
<feature type="signal peptide" evidence="1">
    <location>
        <begin position="1"/>
        <end position="22"/>
    </location>
</feature>
<dbReference type="Gene3D" id="2.60.40.3700">
    <property type="match status" value="1"/>
</dbReference>
<feature type="chain" id="PRO_5034128500" evidence="1">
    <location>
        <begin position="23"/>
        <end position="205"/>
    </location>
</feature>
<accession>A0A895YE96</accession>
<name>A0A895YE96_9ACTN</name>
<organism evidence="2 3">
    <name type="scientific">Natronosporangium hydrolyticum</name>
    <dbReference type="NCBI Taxonomy" id="2811111"/>
    <lineage>
        <taxon>Bacteria</taxon>
        <taxon>Bacillati</taxon>
        <taxon>Actinomycetota</taxon>
        <taxon>Actinomycetes</taxon>
        <taxon>Micromonosporales</taxon>
        <taxon>Micromonosporaceae</taxon>
        <taxon>Natronosporangium</taxon>
    </lineage>
</organism>
<dbReference type="Proteomes" id="UP000662857">
    <property type="component" value="Chromosome"/>
</dbReference>
<evidence type="ECO:0000256" key="1">
    <source>
        <dbReference type="SAM" id="SignalP"/>
    </source>
</evidence>
<evidence type="ECO:0000313" key="2">
    <source>
        <dbReference type="EMBL" id="QSB16164.1"/>
    </source>
</evidence>
<dbReference type="Pfam" id="PF21172">
    <property type="entry name" value="CueP"/>
    <property type="match status" value="1"/>
</dbReference>
<dbReference type="PROSITE" id="PS51257">
    <property type="entry name" value="PROKAR_LIPOPROTEIN"/>
    <property type="match status" value="1"/>
</dbReference>
<reference evidence="2" key="1">
    <citation type="submission" date="2021-02" db="EMBL/GenBank/DDBJ databases">
        <title>Natrosporangium hydrolyticum gen. nov., sp. nov, a haloalkaliphilic actinobacterium from a soda solonchak soil.</title>
        <authorList>
            <person name="Sorokin D.Y."/>
            <person name="Khijniak T.V."/>
            <person name="Zakharycheva A.P."/>
            <person name="Boueva O.V."/>
            <person name="Ariskina E.V."/>
            <person name="Hahnke R.L."/>
            <person name="Bunk B."/>
            <person name="Sproer C."/>
            <person name="Schumann P."/>
            <person name="Evtushenko L.I."/>
            <person name="Kublanov I.V."/>
        </authorList>
    </citation>
    <scope>NUCLEOTIDE SEQUENCE</scope>
    <source>
        <strain evidence="2">DSM 106523</strain>
    </source>
</reference>
<dbReference type="EMBL" id="CP070499">
    <property type="protein sequence ID" value="QSB16164.1"/>
    <property type="molecule type" value="Genomic_DNA"/>
</dbReference>
<dbReference type="AlphaFoldDB" id="A0A895YE96"/>
<proteinExistence type="predicted"/>
<sequence>MTVQRTLTIAAIAILALAGCGAADSEDDAAGRAAPGVTAPADSSADSLLAAYGLAGLDGREIVDRLDRLPVAERPTDLMASVRSGELHLSGEPDEQPAVVALPTDEFYLSVAPYVDHTHDCYFHSLTTCLGELAGEQLAVTITDLDTGEVLVNEVTEVYDNGFVGFWLPSGIDATIEIEHDGRAGTEQIATGPEDPTCLTTLQLA</sequence>
<keyword evidence="1" id="KW-0732">Signal</keyword>
<protein>
    <submittedName>
        <fullName evidence="2">CueP family metal-binding protein</fullName>
    </submittedName>
</protein>
<dbReference type="NCBIfam" id="NF038094">
    <property type="entry name" value="CueP_fam"/>
    <property type="match status" value="1"/>
</dbReference>
<dbReference type="RefSeq" id="WP_239678365.1">
    <property type="nucleotide sequence ID" value="NZ_CP070499.1"/>
</dbReference>
<keyword evidence="3" id="KW-1185">Reference proteome</keyword>
<dbReference type="InterPro" id="IPR047808">
    <property type="entry name" value="CueP-like"/>
</dbReference>
<evidence type="ECO:0000313" key="3">
    <source>
        <dbReference type="Proteomes" id="UP000662857"/>
    </source>
</evidence>
<dbReference type="KEGG" id="nhy:JQS43_07640"/>